<dbReference type="AlphaFoldDB" id="A0AAN8XEP7"/>
<evidence type="ECO:0008006" key="3">
    <source>
        <dbReference type="Google" id="ProtNLM"/>
    </source>
</evidence>
<dbReference type="EMBL" id="JAXCGZ010006084">
    <property type="protein sequence ID" value="KAK7080163.1"/>
    <property type="molecule type" value="Genomic_DNA"/>
</dbReference>
<dbReference type="InterPro" id="IPR010281">
    <property type="entry name" value="DUF885"/>
</dbReference>
<evidence type="ECO:0000313" key="1">
    <source>
        <dbReference type="EMBL" id="KAK7080163.1"/>
    </source>
</evidence>
<keyword evidence="2" id="KW-1185">Reference proteome</keyword>
<dbReference type="PANTHER" id="PTHR33361">
    <property type="entry name" value="GLR0591 PROTEIN"/>
    <property type="match status" value="1"/>
</dbReference>
<sequence>NEIDRYITWPGQAVAYKIGQMKILELRKAATAALGDAFDIRQFHDIIMQSVGPLDLMEDLVNDWIVNGGKTDI</sequence>
<name>A0AAN8XEP7_HALRR</name>
<proteinExistence type="predicted"/>
<gene>
    <name evidence="1" type="ORF">SK128_027610</name>
</gene>
<dbReference type="Proteomes" id="UP001381693">
    <property type="component" value="Unassembled WGS sequence"/>
</dbReference>
<accession>A0AAN8XEP7</accession>
<comment type="caution">
    <text evidence="1">The sequence shown here is derived from an EMBL/GenBank/DDBJ whole genome shotgun (WGS) entry which is preliminary data.</text>
</comment>
<organism evidence="1 2">
    <name type="scientific">Halocaridina rubra</name>
    <name type="common">Hawaiian red shrimp</name>
    <dbReference type="NCBI Taxonomy" id="373956"/>
    <lineage>
        <taxon>Eukaryota</taxon>
        <taxon>Metazoa</taxon>
        <taxon>Ecdysozoa</taxon>
        <taxon>Arthropoda</taxon>
        <taxon>Crustacea</taxon>
        <taxon>Multicrustacea</taxon>
        <taxon>Malacostraca</taxon>
        <taxon>Eumalacostraca</taxon>
        <taxon>Eucarida</taxon>
        <taxon>Decapoda</taxon>
        <taxon>Pleocyemata</taxon>
        <taxon>Caridea</taxon>
        <taxon>Atyoidea</taxon>
        <taxon>Atyidae</taxon>
        <taxon>Halocaridina</taxon>
    </lineage>
</organism>
<reference evidence="1 2" key="1">
    <citation type="submission" date="2023-11" db="EMBL/GenBank/DDBJ databases">
        <title>Halocaridina rubra genome assembly.</title>
        <authorList>
            <person name="Smith C."/>
        </authorList>
    </citation>
    <scope>NUCLEOTIDE SEQUENCE [LARGE SCALE GENOMIC DNA]</scope>
    <source>
        <strain evidence="1">EP-1</strain>
        <tissue evidence="1">Whole</tissue>
    </source>
</reference>
<protein>
    <recommendedName>
        <fullName evidence="3">DUF885 family protein</fullName>
    </recommendedName>
</protein>
<dbReference type="Pfam" id="PF05960">
    <property type="entry name" value="DUF885"/>
    <property type="match status" value="1"/>
</dbReference>
<evidence type="ECO:0000313" key="2">
    <source>
        <dbReference type="Proteomes" id="UP001381693"/>
    </source>
</evidence>
<dbReference type="PANTHER" id="PTHR33361:SF2">
    <property type="entry name" value="DUF885 DOMAIN-CONTAINING PROTEIN"/>
    <property type="match status" value="1"/>
</dbReference>
<feature type="non-terminal residue" evidence="1">
    <location>
        <position position="1"/>
    </location>
</feature>